<proteinExistence type="predicted"/>
<dbReference type="EMBL" id="JACCKD010000003">
    <property type="protein sequence ID" value="MBA0125783.1"/>
    <property type="molecule type" value="Genomic_DNA"/>
</dbReference>
<keyword evidence="4" id="KW-1185">Reference proteome</keyword>
<feature type="compositionally biased region" description="Basic and acidic residues" evidence="1">
    <location>
        <begin position="1"/>
        <end position="11"/>
    </location>
</feature>
<name>A0A838A3D3_9PSEU</name>
<keyword evidence="2" id="KW-0472">Membrane</keyword>
<keyword evidence="2" id="KW-0812">Transmembrane</keyword>
<evidence type="ECO:0000256" key="2">
    <source>
        <dbReference type="SAM" id="Phobius"/>
    </source>
</evidence>
<keyword evidence="2" id="KW-1133">Transmembrane helix</keyword>
<feature type="transmembrane region" description="Helical" evidence="2">
    <location>
        <begin position="106"/>
        <end position="125"/>
    </location>
</feature>
<organism evidence="3 4">
    <name type="scientific">Haloechinothrix aidingensis</name>
    <dbReference type="NCBI Taxonomy" id="2752311"/>
    <lineage>
        <taxon>Bacteria</taxon>
        <taxon>Bacillati</taxon>
        <taxon>Actinomycetota</taxon>
        <taxon>Actinomycetes</taxon>
        <taxon>Pseudonocardiales</taxon>
        <taxon>Pseudonocardiaceae</taxon>
        <taxon>Haloechinothrix</taxon>
    </lineage>
</organism>
<feature type="transmembrane region" description="Helical" evidence="2">
    <location>
        <begin position="77"/>
        <end position="99"/>
    </location>
</feature>
<dbReference type="AlphaFoldDB" id="A0A838A3D3"/>
<accession>A0A838A3D3</accession>
<reference evidence="3 4" key="1">
    <citation type="submission" date="2020-07" db="EMBL/GenBank/DDBJ databases">
        <title>Genome of Haloechinothrix sp.</title>
        <authorList>
            <person name="Tang S.-K."/>
            <person name="Yang L."/>
            <person name="Zhu W.-Y."/>
        </authorList>
    </citation>
    <scope>NUCLEOTIDE SEQUENCE [LARGE SCALE GENOMIC DNA]</scope>
    <source>
        <strain evidence="3 4">YIM 98757</strain>
    </source>
</reference>
<protein>
    <submittedName>
        <fullName evidence="3">Uncharacterized protein</fullName>
    </submittedName>
</protein>
<feature type="transmembrane region" description="Helical" evidence="2">
    <location>
        <begin position="131"/>
        <end position="157"/>
    </location>
</feature>
<feature type="region of interest" description="Disordered" evidence="1">
    <location>
        <begin position="1"/>
        <end position="23"/>
    </location>
</feature>
<evidence type="ECO:0000256" key="1">
    <source>
        <dbReference type="SAM" id="MobiDB-lite"/>
    </source>
</evidence>
<evidence type="ECO:0000313" key="3">
    <source>
        <dbReference type="EMBL" id="MBA0125783.1"/>
    </source>
</evidence>
<comment type="caution">
    <text evidence="3">The sequence shown here is derived from an EMBL/GenBank/DDBJ whole genome shotgun (WGS) entry which is preliminary data.</text>
</comment>
<dbReference type="Proteomes" id="UP000582974">
    <property type="component" value="Unassembled WGS sequence"/>
</dbReference>
<dbReference type="RefSeq" id="WP_180892624.1">
    <property type="nucleotide sequence ID" value="NZ_JACCKD010000003.1"/>
</dbReference>
<gene>
    <name evidence="3" type="ORF">H0B56_09545</name>
</gene>
<evidence type="ECO:0000313" key="4">
    <source>
        <dbReference type="Proteomes" id="UP000582974"/>
    </source>
</evidence>
<feature type="transmembrane region" description="Helical" evidence="2">
    <location>
        <begin position="30"/>
        <end position="51"/>
    </location>
</feature>
<sequence length="170" mass="16994">MTAGDDERLRATGEPAPPPRLPPRSVDTSVMLWAVAAGLALVSVLLALVLLDELTARGAGQVGASTPAGAESIARTATVFGIALRLGLACALAVLAFAMRGGANRVRIAVATVGALWVVGALLSLDDALAVGGLGVLMGLLRVCSAGAMVAATVVMFRAPANAYFASRSG</sequence>